<dbReference type="PRINTS" id="PR01185">
    <property type="entry name" value="INTEGRINA"/>
</dbReference>
<protein>
    <submittedName>
        <fullName evidence="5">FG-GAP-like repeat-containing protein</fullName>
    </submittedName>
</protein>
<keyword evidence="1 4" id="KW-0732">Signal</keyword>
<dbReference type="InterPro" id="IPR028994">
    <property type="entry name" value="Integrin_alpha_N"/>
</dbReference>
<dbReference type="Proteomes" id="UP001612915">
    <property type="component" value="Unassembled WGS sequence"/>
</dbReference>
<dbReference type="InterPro" id="IPR013517">
    <property type="entry name" value="FG-GAP"/>
</dbReference>
<dbReference type="PROSITE" id="PS51257">
    <property type="entry name" value="PROKAR_LIPOPROTEIN"/>
    <property type="match status" value="1"/>
</dbReference>
<organism evidence="5 6">
    <name type="scientific">Spongisporangium articulatum</name>
    <dbReference type="NCBI Taxonomy" id="3362603"/>
    <lineage>
        <taxon>Bacteria</taxon>
        <taxon>Bacillati</taxon>
        <taxon>Actinomycetota</taxon>
        <taxon>Actinomycetes</taxon>
        <taxon>Kineosporiales</taxon>
        <taxon>Kineosporiaceae</taxon>
        <taxon>Spongisporangium</taxon>
    </lineage>
</organism>
<evidence type="ECO:0000313" key="5">
    <source>
        <dbReference type="EMBL" id="MFI7587303.1"/>
    </source>
</evidence>
<evidence type="ECO:0000256" key="3">
    <source>
        <dbReference type="ARBA" id="ARBA00023180"/>
    </source>
</evidence>
<evidence type="ECO:0000256" key="1">
    <source>
        <dbReference type="ARBA" id="ARBA00022729"/>
    </source>
</evidence>
<accession>A0ABW8AMV6</accession>
<dbReference type="SUPFAM" id="SSF69318">
    <property type="entry name" value="Integrin alpha N-terminal domain"/>
    <property type="match status" value="1"/>
</dbReference>
<dbReference type="InterPro" id="IPR000413">
    <property type="entry name" value="Integrin_alpha"/>
</dbReference>
<dbReference type="SMART" id="SM00191">
    <property type="entry name" value="Int_alpha"/>
    <property type="match status" value="5"/>
</dbReference>
<dbReference type="Gene3D" id="2.130.10.130">
    <property type="entry name" value="Integrin alpha, N-terminal"/>
    <property type="match status" value="2"/>
</dbReference>
<sequence>MKRTGSALLATVLTVGGLIAVAGPATAAGCDSEVQTRGDLDGDGTTDVVVGMPSQNDQAGVIDVRYTGRPSQVITAGQLGGFGGEGTYFGSAVAVGDLDGDGCGDLVVGALREGDTGSGYPGAVHIVFGSPDGLVIGSAITLPYTKSTGTSFDDFGSALALTKRAGTDDVHDLYVGAPGRTVGGHASAGGVVHYTITPSGTASRVTVGSPSVATQDSPGVPGAAEANDRFGEELTADFYRAGVFAGASLEDVGSAKDAGAIWWLGLAADGAWGTSATYSQNTAKVPGTAEAGDHFGAALSIRGAYLAVGVPDENDGSKKDSGMVQLFRQTTAGTLSPFKTAFTQDSPGVPGAVEAGDRFGAAVAMGSAIFCQESVDVAVGAPGEDVGSKADAGTVTLYSLVNVCPAKALRQGSGLNGATEAGDAVGGVLTISRGRTDLDEDYSDRLLVGVPLEDIGAVTDAGMVESTNPSIRVNGASLTNLQFSGGFINTRRYGQVLASSSD</sequence>
<gene>
    <name evidence="5" type="ORF">ACIB24_09545</name>
</gene>
<dbReference type="InterPro" id="IPR013519">
    <property type="entry name" value="Int_alpha_beta-p"/>
</dbReference>
<comment type="caution">
    <text evidence="5">The sequence shown here is derived from an EMBL/GenBank/DDBJ whole genome shotgun (WGS) entry which is preliminary data.</text>
</comment>
<dbReference type="RefSeq" id="WP_398278653.1">
    <property type="nucleotide sequence ID" value="NZ_JBITLV010000002.1"/>
</dbReference>
<keyword evidence="3" id="KW-0325">Glycoprotein</keyword>
<reference evidence="5 6" key="1">
    <citation type="submission" date="2024-10" db="EMBL/GenBank/DDBJ databases">
        <title>The Natural Products Discovery Center: Release of the First 8490 Sequenced Strains for Exploring Actinobacteria Biosynthetic Diversity.</title>
        <authorList>
            <person name="Kalkreuter E."/>
            <person name="Kautsar S.A."/>
            <person name="Yang D."/>
            <person name="Bader C.D."/>
            <person name="Teijaro C.N."/>
            <person name="Fluegel L."/>
            <person name="Davis C.M."/>
            <person name="Simpson J.R."/>
            <person name="Lauterbach L."/>
            <person name="Steele A.D."/>
            <person name="Gui C."/>
            <person name="Meng S."/>
            <person name="Li G."/>
            <person name="Viehrig K."/>
            <person name="Ye F."/>
            <person name="Su P."/>
            <person name="Kiefer A.F."/>
            <person name="Nichols A."/>
            <person name="Cepeda A.J."/>
            <person name="Yan W."/>
            <person name="Fan B."/>
            <person name="Jiang Y."/>
            <person name="Adhikari A."/>
            <person name="Zheng C.-J."/>
            <person name="Schuster L."/>
            <person name="Cowan T.M."/>
            <person name="Smanski M.J."/>
            <person name="Chevrette M.G."/>
            <person name="De Carvalho L.P.S."/>
            <person name="Shen B."/>
        </authorList>
    </citation>
    <scope>NUCLEOTIDE SEQUENCE [LARGE SCALE GENOMIC DNA]</scope>
    <source>
        <strain evidence="5 6">NPDC049639</strain>
    </source>
</reference>
<dbReference type="PANTHER" id="PTHR36220:SF1">
    <property type="entry name" value="GAMMA TUBULIN COMPLEX COMPONENT C-TERMINAL DOMAIN-CONTAINING PROTEIN"/>
    <property type="match status" value="1"/>
</dbReference>
<keyword evidence="6" id="KW-1185">Reference proteome</keyword>
<name>A0ABW8AMV6_9ACTN</name>
<dbReference type="EMBL" id="JBITLV010000002">
    <property type="protein sequence ID" value="MFI7587303.1"/>
    <property type="molecule type" value="Genomic_DNA"/>
</dbReference>
<evidence type="ECO:0000256" key="4">
    <source>
        <dbReference type="SAM" id="SignalP"/>
    </source>
</evidence>
<feature type="signal peptide" evidence="4">
    <location>
        <begin position="1"/>
        <end position="27"/>
    </location>
</feature>
<evidence type="ECO:0000313" key="6">
    <source>
        <dbReference type="Proteomes" id="UP001612915"/>
    </source>
</evidence>
<dbReference type="Pfam" id="PF01839">
    <property type="entry name" value="FG-GAP"/>
    <property type="match status" value="1"/>
</dbReference>
<evidence type="ECO:0000256" key="2">
    <source>
        <dbReference type="ARBA" id="ARBA00022737"/>
    </source>
</evidence>
<feature type="chain" id="PRO_5046088460" evidence="4">
    <location>
        <begin position="28"/>
        <end position="502"/>
    </location>
</feature>
<proteinExistence type="predicted"/>
<dbReference type="PROSITE" id="PS51470">
    <property type="entry name" value="FG_GAP"/>
    <property type="match status" value="1"/>
</dbReference>
<dbReference type="PANTHER" id="PTHR36220">
    <property type="entry name" value="UNNAMED PRODUCT"/>
    <property type="match status" value="1"/>
</dbReference>
<keyword evidence="2" id="KW-0677">Repeat</keyword>